<gene>
    <name evidence="1" type="ORF">Tcan_08089</name>
</gene>
<dbReference type="AlphaFoldDB" id="A0A0B2UQT7"/>
<organism evidence="1 2">
    <name type="scientific">Toxocara canis</name>
    <name type="common">Canine roundworm</name>
    <dbReference type="NCBI Taxonomy" id="6265"/>
    <lineage>
        <taxon>Eukaryota</taxon>
        <taxon>Metazoa</taxon>
        <taxon>Ecdysozoa</taxon>
        <taxon>Nematoda</taxon>
        <taxon>Chromadorea</taxon>
        <taxon>Rhabditida</taxon>
        <taxon>Spirurina</taxon>
        <taxon>Ascaridomorpha</taxon>
        <taxon>Ascaridoidea</taxon>
        <taxon>Toxocaridae</taxon>
        <taxon>Toxocara</taxon>
    </lineage>
</organism>
<evidence type="ECO:0000313" key="2">
    <source>
        <dbReference type="Proteomes" id="UP000031036"/>
    </source>
</evidence>
<comment type="caution">
    <text evidence="1">The sequence shown here is derived from an EMBL/GenBank/DDBJ whole genome shotgun (WGS) entry which is preliminary data.</text>
</comment>
<keyword evidence="2" id="KW-1185">Reference proteome</keyword>
<proteinExistence type="predicted"/>
<evidence type="ECO:0000313" key="1">
    <source>
        <dbReference type="EMBL" id="KHN71255.1"/>
    </source>
</evidence>
<reference evidence="1 2" key="1">
    <citation type="submission" date="2014-11" db="EMBL/GenBank/DDBJ databases">
        <title>Genetic blueprint of the zoonotic pathogen Toxocara canis.</title>
        <authorList>
            <person name="Zhu X.-Q."/>
            <person name="Korhonen P.K."/>
            <person name="Cai H."/>
            <person name="Young N.D."/>
            <person name="Nejsum P."/>
            <person name="von Samson-Himmelstjerna G."/>
            <person name="Boag P.R."/>
            <person name="Tan P."/>
            <person name="Li Q."/>
            <person name="Min J."/>
            <person name="Yang Y."/>
            <person name="Wang X."/>
            <person name="Fang X."/>
            <person name="Hall R.S."/>
            <person name="Hofmann A."/>
            <person name="Sternberg P.W."/>
            <person name="Jex A.R."/>
            <person name="Gasser R.B."/>
        </authorList>
    </citation>
    <scope>NUCLEOTIDE SEQUENCE [LARGE SCALE GENOMIC DNA]</scope>
    <source>
        <strain evidence="1">PN_DK_2014</strain>
    </source>
</reference>
<accession>A0A0B2UQT7</accession>
<dbReference type="Proteomes" id="UP000031036">
    <property type="component" value="Unassembled WGS sequence"/>
</dbReference>
<protein>
    <submittedName>
        <fullName evidence="1">Uncharacterized protein</fullName>
    </submittedName>
</protein>
<name>A0A0B2UQT7_TOXCA</name>
<sequence length="105" mass="12157">MMVESDFNSRCHRQARVDLMGLPLTRLLLTFFVLFPDVILRFCAQLLYLSMLHYGIGDVLHTLNAYCQRASARIRHSLSPARKFDDYFQMLLISLNAICSPHLPQ</sequence>
<dbReference type="EMBL" id="JPKZ01022562">
    <property type="protein sequence ID" value="KHN71255.1"/>
    <property type="molecule type" value="Genomic_DNA"/>
</dbReference>